<feature type="compositionally biased region" description="Polar residues" evidence="1">
    <location>
        <begin position="39"/>
        <end position="51"/>
    </location>
</feature>
<feature type="transmembrane region" description="Helical" evidence="2">
    <location>
        <begin position="200"/>
        <end position="222"/>
    </location>
</feature>
<feature type="region of interest" description="Disordered" evidence="1">
    <location>
        <begin position="39"/>
        <end position="119"/>
    </location>
</feature>
<evidence type="ECO:0000256" key="2">
    <source>
        <dbReference type="SAM" id="Phobius"/>
    </source>
</evidence>
<gene>
    <name evidence="3" type="ORF">NPIL_237321</name>
</gene>
<organism evidence="3 4">
    <name type="scientific">Nephila pilipes</name>
    <name type="common">Giant wood spider</name>
    <name type="synonym">Nephila maculata</name>
    <dbReference type="NCBI Taxonomy" id="299642"/>
    <lineage>
        <taxon>Eukaryota</taxon>
        <taxon>Metazoa</taxon>
        <taxon>Ecdysozoa</taxon>
        <taxon>Arthropoda</taxon>
        <taxon>Chelicerata</taxon>
        <taxon>Arachnida</taxon>
        <taxon>Araneae</taxon>
        <taxon>Araneomorphae</taxon>
        <taxon>Entelegynae</taxon>
        <taxon>Araneoidea</taxon>
        <taxon>Nephilidae</taxon>
        <taxon>Nephila</taxon>
    </lineage>
</organism>
<evidence type="ECO:0000256" key="1">
    <source>
        <dbReference type="SAM" id="MobiDB-lite"/>
    </source>
</evidence>
<protein>
    <submittedName>
        <fullName evidence="3">Uncharacterized protein</fullName>
    </submittedName>
</protein>
<keyword evidence="4" id="KW-1185">Reference proteome</keyword>
<feature type="non-terminal residue" evidence="3">
    <location>
        <position position="1"/>
    </location>
</feature>
<proteinExistence type="predicted"/>
<evidence type="ECO:0000313" key="4">
    <source>
        <dbReference type="Proteomes" id="UP000887013"/>
    </source>
</evidence>
<keyword evidence="2" id="KW-1133">Transmembrane helix</keyword>
<comment type="caution">
    <text evidence="3">The sequence shown here is derived from an EMBL/GenBank/DDBJ whole genome shotgun (WGS) entry which is preliminary data.</text>
</comment>
<feature type="transmembrane region" description="Helical" evidence="2">
    <location>
        <begin position="167"/>
        <end position="188"/>
    </location>
</feature>
<dbReference type="EMBL" id="BMAW01070791">
    <property type="protein sequence ID" value="GFT75100.1"/>
    <property type="molecule type" value="Genomic_DNA"/>
</dbReference>
<feature type="region of interest" description="Disordered" evidence="1">
    <location>
        <begin position="1"/>
        <end position="27"/>
    </location>
</feature>
<dbReference type="Proteomes" id="UP000887013">
    <property type="component" value="Unassembled WGS sequence"/>
</dbReference>
<name>A0A8X6PJV8_NEPPI</name>
<feature type="compositionally biased region" description="Low complexity" evidence="1">
    <location>
        <begin position="52"/>
        <end position="65"/>
    </location>
</feature>
<evidence type="ECO:0000313" key="3">
    <source>
        <dbReference type="EMBL" id="GFT75100.1"/>
    </source>
</evidence>
<keyword evidence="2" id="KW-0472">Membrane</keyword>
<dbReference type="AlphaFoldDB" id="A0A8X6PJV8"/>
<reference evidence="3" key="1">
    <citation type="submission" date="2020-08" db="EMBL/GenBank/DDBJ databases">
        <title>Multicomponent nature underlies the extraordinary mechanical properties of spider dragline silk.</title>
        <authorList>
            <person name="Kono N."/>
            <person name="Nakamura H."/>
            <person name="Mori M."/>
            <person name="Yoshida Y."/>
            <person name="Ohtoshi R."/>
            <person name="Malay A.D."/>
            <person name="Moran D.A.P."/>
            <person name="Tomita M."/>
            <person name="Numata K."/>
            <person name="Arakawa K."/>
        </authorList>
    </citation>
    <scope>NUCLEOTIDE SEQUENCE</scope>
</reference>
<feature type="compositionally biased region" description="Low complexity" evidence="1">
    <location>
        <begin position="14"/>
        <end position="24"/>
    </location>
</feature>
<keyword evidence="2" id="KW-0812">Transmembrane</keyword>
<sequence>MDLLQVPTGDHPTSSSRHSSPLSSKEYYSDLGAQGLVSSSEYNSLPSYGNRSATSSMNSDSSTLTPLKSVPEDTSDPSILTSLRRQPAPNGLSVKYDLKSSNADSPPQLPVSKSHHSCDGESDIEVLSSEEVEPPILAWNLEEFVPEEQVTDCCGSCIRVAKKVRSYIFIVIRIFIVVLAFGNIYVGIIYWNECRMDTTALILTGICGVTGVLPTVITTLFARFITRKPNLTIVTCTSFTIGSPLIAL</sequence>
<accession>A0A8X6PJV8</accession>